<proteinExistence type="predicted"/>
<dbReference type="Proteomes" id="UP000053237">
    <property type="component" value="Unassembled WGS sequence"/>
</dbReference>
<evidence type="ECO:0000313" key="2">
    <source>
        <dbReference type="EMBL" id="CCI41882.1"/>
    </source>
</evidence>
<evidence type="ECO:0000313" key="3">
    <source>
        <dbReference type="Proteomes" id="UP000053237"/>
    </source>
</evidence>
<dbReference type="EMBL" id="CAIX01000026">
    <property type="protein sequence ID" value="CCI41882.1"/>
    <property type="molecule type" value="Genomic_DNA"/>
</dbReference>
<keyword evidence="3" id="KW-1185">Reference proteome</keyword>
<dbReference type="InParanoid" id="A0A024G5G9"/>
<organism evidence="2 3">
    <name type="scientific">Albugo candida</name>
    <dbReference type="NCBI Taxonomy" id="65357"/>
    <lineage>
        <taxon>Eukaryota</taxon>
        <taxon>Sar</taxon>
        <taxon>Stramenopiles</taxon>
        <taxon>Oomycota</taxon>
        <taxon>Peronosporomycetes</taxon>
        <taxon>Albuginales</taxon>
        <taxon>Albuginaceae</taxon>
        <taxon>Albugo</taxon>
    </lineage>
</organism>
<evidence type="ECO:0000256" key="1">
    <source>
        <dbReference type="SAM" id="MobiDB-lite"/>
    </source>
</evidence>
<protein>
    <submittedName>
        <fullName evidence="2">Uncharacterized protein</fullName>
    </submittedName>
</protein>
<feature type="compositionally biased region" description="Basic and acidic residues" evidence="1">
    <location>
        <begin position="98"/>
        <end position="109"/>
    </location>
</feature>
<feature type="compositionally biased region" description="Polar residues" evidence="1">
    <location>
        <begin position="111"/>
        <end position="127"/>
    </location>
</feature>
<sequence>MDTIGITMNLEDFSVILEESLKKPDMLGASFEAGECSVQFIIKYQFAETIIRKGRVDLILLEPKSDTCTNVLQSLLIGIHREKHISIFTEEVERSKDKVNVDQKSKDKPTAINQAPTFMHESTQLPKRSSVADPVLRQRKRLRGAKLLHRN</sequence>
<gene>
    <name evidence="2" type="ORF">BN9_026660</name>
</gene>
<reference evidence="2 3" key="1">
    <citation type="submission" date="2012-05" db="EMBL/GenBank/DDBJ databases">
        <title>Recombination and specialization in a pathogen metapopulation.</title>
        <authorList>
            <person name="Gardiner A."/>
            <person name="Kemen E."/>
            <person name="Schultz-Larsen T."/>
            <person name="MacLean D."/>
            <person name="Van Oosterhout C."/>
            <person name="Jones J.D.G."/>
        </authorList>
    </citation>
    <scope>NUCLEOTIDE SEQUENCE [LARGE SCALE GENOMIC DNA]</scope>
    <source>
        <strain evidence="2 3">Ac Nc2</strain>
    </source>
</reference>
<dbReference type="AlphaFoldDB" id="A0A024G5G9"/>
<feature type="region of interest" description="Disordered" evidence="1">
    <location>
        <begin position="98"/>
        <end position="133"/>
    </location>
</feature>
<comment type="caution">
    <text evidence="2">The sequence shown here is derived from an EMBL/GenBank/DDBJ whole genome shotgun (WGS) entry which is preliminary data.</text>
</comment>
<accession>A0A024G5G9</accession>
<name>A0A024G5G9_9STRA</name>